<keyword evidence="1" id="KW-0812">Transmembrane</keyword>
<dbReference type="AlphaFoldDB" id="A0A6G0Z0N6"/>
<keyword evidence="1" id="KW-0472">Membrane</keyword>
<keyword evidence="1" id="KW-1133">Transmembrane helix</keyword>
<proteinExistence type="predicted"/>
<reference evidence="2 3" key="1">
    <citation type="submission" date="2019-08" db="EMBL/GenBank/DDBJ databases">
        <title>Whole genome of Aphis craccivora.</title>
        <authorList>
            <person name="Voronova N.V."/>
            <person name="Shulinski R.S."/>
            <person name="Bandarenka Y.V."/>
            <person name="Zhorov D.G."/>
            <person name="Warner D."/>
        </authorList>
    </citation>
    <scope>NUCLEOTIDE SEQUENCE [LARGE SCALE GENOMIC DNA]</scope>
    <source>
        <strain evidence="2">180601</strain>
        <tissue evidence="2">Whole Body</tissue>
    </source>
</reference>
<evidence type="ECO:0000313" key="2">
    <source>
        <dbReference type="EMBL" id="KAF0763921.1"/>
    </source>
</evidence>
<comment type="caution">
    <text evidence="2">The sequence shown here is derived from an EMBL/GenBank/DDBJ whole genome shotgun (WGS) entry which is preliminary data.</text>
</comment>
<dbReference type="Proteomes" id="UP000478052">
    <property type="component" value="Unassembled WGS sequence"/>
</dbReference>
<dbReference type="EMBL" id="VUJU01001769">
    <property type="protein sequence ID" value="KAF0763921.1"/>
    <property type="molecule type" value="Genomic_DNA"/>
</dbReference>
<accession>A0A6G0Z0N6</accession>
<sequence>MFFPQQLIKKCLPLPRKISGDAHAIVNTFIVVMYEHHERTILNEVKNVLILRVFFFFVFVSVYSITSRNNAPISNYGGGFRCKSEYP</sequence>
<gene>
    <name evidence="2" type="ORF">FWK35_00005307</name>
</gene>
<evidence type="ECO:0000313" key="3">
    <source>
        <dbReference type="Proteomes" id="UP000478052"/>
    </source>
</evidence>
<name>A0A6G0Z0N6_APHCR</name>
<keyword evidence="3" id="KW-1185">Reference proteome</keyword>
<protein>
    <submittedName>
        <fullName evidence="2">Uncharacterized protein</fullName>
    </submittedName>
</protein>
<feature type="transmembrane region" description="Helical" evidence="1">
    <location>
        <begin position="49"/>
        <end position="66"/>
    </location>
</feature>
<evidence type="ECO:0000256" key="1">
    <source>
        <dbReference type="SAM" id="Phobius"/>
    </source>
</evidence>
<organism evidence="2 3">
    <name type="scientific">Aphis craccivora</name>
    <name type="common">Cowpea aphid</name>
    <dbReference type="NCBI Taxonomy" id="307492"/>
    <lineage>
        <taxon>Eukaryota</taxon>
        <taxon>Metazoa</taxon>
        <taxon>Ecdysozoa</taxon>
        <taxon>Arthropoda</taxon>
        <taxon>Hexapoda</taxon>
        <taxon>Insecta</taxon>
        <taxon>Pterygota</taxon>
        <taxon>Neoptera</taxon>
        <taxon>Paraneoptera</taxon>
        <taxon>Hemiptera</taxon>
        <taxon>Sternorrhyncha</taxon>
        <taxon>Aphidomorpha</taxon>
        <taxon>Aphidoidea</taxon>
        <taxon>Aphididae</taxon>
        <taxon>Aphidini</taxon>
        <taxon>Aphis</taxon>
        <taxon>Aphis</taxon>
    </lineage>
</organism>